<dbReference type="PROSITE" id="PS51843">
    <property type="entry name" value="NR_LBD"/>
    <property type="match status" value="1"/>
</dbReference>
<organism evidence="5 6">
    <name type="scientific">Panagrellus redivivus</name>
    <name type="common">Microworm</name>
    <dbReference type="NCBI Taxonomy" id="6233"/>
    <lineage>
        <taxon>Eukaryota</taxon>
        <taxon>Metazoa</taxon>
        <taxon>Ecdysozoa</taxon>
        <taxon>Nematoda</taxon>
        <taxon>Chromadorea</taxon>
        <taxon>Rhabditida</taxon>
        <taxon>Tylenchina</taxon>
        <taxon>Panagrolaimomorpha</taxon>
        <taxon>Panagrolaimoidea</taxon>
        <taxon>Panagrolaimidae</taxon>
        <taxon>Panagrellus</taxon>
    </lineage>
</organism>
<keyword evidence="1" id="KW-0805">Transcription regulation</keyword>
<accession>A0A7E4W344</accession>
<dbReference type="SUPFAM" id="SSF48508">
    <property type="entry name" value="Nuclear receptor ligand-binding domain"/>
    <property type="match status" value="1"/>
</dbReference>
<evidence type="ECO:0000256" key="3">
    <source>
        <dbReference type="ARBA" id="ARBA00023170"/>
    </source>
</evidence>
<protein>
    <submittedName>
        <fullName evidence="6">NR LBD domain-containing protein</fullName>
    </submittedName>
</protein>
<evidence type="ECO:0000259" key="4">
    <source>
        <dbReference type="PROSITE" id="PS51843"/>
    </source>
</evidence>
<reference evidence="5" key="1">
    <citation type="journal article" date="2013" name="Genetics">
        <title>The draft genome and transcriptome of Panagrellus redivivus are shaped by the harsh demands of a free-living lifestyle.</title>
        <authorList>
            <person name="Srinivasan J."/>
            <person name="Dillman A.R."/>
            <person name="Macchietto M.G."/>
            <person name="Heikkinen L."/>
            <person name="Lakso M."/>
            <person name="Fracchia K.M."/>
            <person name="Antoshechkin I."/>
            <person name="Mortazavi A."/>
            <person name="Wong G."/>
            <person name="Sternberg P.W."/>
        </authorList>
    </citation>
    <scope>NUCLEOTIDE SEQUENCE [LARGE SCALE GENOMIC DNA]</scope>
    <source>
        <strain evidence="5">MT8872</strain>
    </source>
</reference>
<evidence type="ECO:0000256" key="1">
    <source>
        <dbReference type="ARBA" id="ARBA00023015"/>
    </source>
</evidence>
<dbReference type="AlphaFoldDB" id="A0A7E4W344"/>
<dbReference type="PANTHER" id="PTHR46011">
    <property type="entry name" value="NUCLEAR HORMONE RECEPTOR FAMILY MEMBER NHR-86-RELATED"/>
    <property type="match status" value="1"/>
</dbReference>
<keyword evidence="3" id="KW-0675">Receptor</keyword>
<dbReference type="Pfam" id="PF00104">
    <property type="entry name" value="Hormone_recep"/>
    <property type="match status" value="1"/>
</dbReference>
<keyword evidence="5" id="KW-1185">Reference proteome</keyword>
<dbReference type="SMART" id="SM00430">
    <property type="entry name" value="HOLI"/>
    <property type="match status" value="1"/>
</dbReference>
<proteinExistence type="predicted"/>
<dbReference type="Proteomes" id="UP000492821">
    <property type="component" value="Unassembled WGS sequence"/>
</dbReference>
<dbReference type="InterPro" id="IPR000536">
    <property type="entry name" value="Nucl_hrmn_rcpt_lig-bd"/>
</dbReference>
<feature type="domain" description="NR LBD" evidence="4">
    <location>
        <begin position="47"/>
        <end position="315"/>
    </location>
</feature>
<dbReference type="GO" id="GO:0005634">
    <property type="term" value="C:nucleus"/>
    <property type="evidence" value="ECO:0007669"/>
    <property type="project" value="TreeGrafter"/>
</dbReference>
<reference evidence="6" key="2">
    <citation type="submission" date="2020-10" db="UniProtKB">
        <authorList>
            <consortium name="WormBaseParasite"/>
        </authorList>
    </citation>
    <scope>IDENTIFICATION</scope>
</reference>
<dbReference type="InterPro" id="IPR035500">
    <property type="entry name" value="NHR-like_dom_sf"/>
</dbReference>
<dbReference type="GO" id="GO:0006357">
    <property type="term" value="P:regulation of transcription by RNA polymerase II"/>
    <property type="evidence" value="ECO:0007669"/>
    <property type="project" value="TreeGrafter"/>
</dbReference>
<evidence type="ECO:0000313" key="6">
    <source>
        <dbReference type="WBParaSite" id="Pan_g658.t1"/>
    </source>
</evidence>
<name>A0A7E4W344_PANRE</name>
<evidence type="ECO:0000256" key="2">
    <source>
        <dbReference type="ARBA" id="ARBA00023163"/>
    </source>
</evidence>
<dbReference type="WBParaSite" id="Pan_g658.t1">
    <property type="protein sequence ID" value="Pan_g658.t1"/>
    <property type="gene ID" value="Pan_g658"/>
</dbReference>
<sequence>MNKNDIQFNRDPIGHKALLKSGKQNANATTTNQQLFHGPNYIPTPSTYLSAPSKLINMPQNYNLPSLATLERIDLGCKEYFFGLPIPGGNRKNTRPSFTYITHAKVCQLEKDHVPLICKMVNEYFEPFYKLDPTTKKFVLHQFFVKYHMLECIYQTYRMDAFLPKNSYIVFNGYILDENDKGAIVSHAPIRHEVLQSLANMLKHTAACKKSIERLEIDDLEKAAMAGVLIWQEVASAAPLWSEATEAQEKILSELHAHALQKVGIAKAGSRIGALMSIINEVEAIARVFLERETMEKVFDSKFVDTWETVEPYIFFFEFV</sequence>
<dbReference type="PANTHER" id="PTHR46011:SF4">
    <property type="entry name" value="NUCLEAR HORMONE RECEPTOR FAMILY MEMBER NHR-43"/>
    <property type="match status" value="1"/>
</dbReference>
<keyword evidence="2" id="KW-0804">Transcription</keyword>
<evidence type="ECO:0000313" key="5">
    <source>
        <dbReference type="Proteomes" id="UP000492821"/>
    </source>
</evidence>
<dbReference type="GO" id="GO:0003700">
    <property type="term" value="F:DNA-binding transcription factor activity"/>
    <property type="evidence" value="ECO:0007669"/>
    <property type="project" value="TreeGrafter"/>
</dbReference>
<dbReference type="Gene3D" id="1.10.565.10">
    <property type="entry name" value="Retinoid X Receptor"/>
    <property type="match status" value="1"/>
</dbReference>